<dbReference type="InterPro" id="IPR001387">
    <property type="entry name" value="Cro/C1-type_HTH"/>
</dbReference>
<dbReference type="eggNOG" id="COG1813">
    <property type="taxonomic scope" value="Bacteria"/>
</dbReference>
<sequence>MSERMCDEYDIDGARFGRHVRGLRRARGLTQEGLAERADLSADTIRRLENGGFSPSLVTLVKLTRGLELRLSTLIASYEMWLLPAERELADLLVGREEEKVRLALEVLRVLFAFEWPEKK</sequence>
<dbReference type="GO" id="GO:0003700">
    <property type="term" value="F:DNA-binding transcription factor activity"/>
    <property type="evidence" value="ECO:0007669"/>
    <property type="project" value="TreeGrafter"/>
</dbReference>
<feature type="domain" description="HTH cro/C1-type" evidence="2">
    <location>
        <begin position="20"/>
        <end position="74"/>
    </location>
</feature>
<dbReference type="GO" id="GO:0005829">
    <property type="term" value="C:cytosol"/>
    <property type="evidence" value="ECO:0007669"/>
    <property type="project" value="TreeGrafter"/>
</dbReference>
<dbReference type="CDD" id="cd00093">
    <property type="entry name" value="HTH_XRE"/>
    <property type="match status" value="1"/>
</dbReference>
<evidence type="ECO:0000256" key="1">
    <source>
        <dbReference type="ARBA" id="ARBA00023125"/>
    </source>
</evidence>
<dbReference type="PANTHER" id="PTHR46797">
    <property type="entry name" value="HTH-TYPE TRANSCRIPTIONAL REGULATOR"/>
    <property type="match status" value="1"/>
</dbReference>
<evidence type="ECO:0000259" key="2">
    <source>
        <dbReference type="PROSITE" id="PS50943"/>
    </source>
</evidence>
<accession>A6G8M1</accession>
<keyword evidence="4" id="KW-1185">Reference proteome</keyword>
<dbReference type="PROSITE" id="PS50943">
    <property type="entry name" value="HTH_CROC1"/>
    <property type="match status" value="1"/>
</dbReference>
<dbReference type="SUPFAM" id="SSF47413">
    <property type="entry name" value="lambda repressor-like DNA-binding domains"/>
    <property type="match status" value="1"/>
</dbReference>
<dbReference type="Proteomes" id="UP000005801">
    <property type="component" value="Unassembled WGS sequence"/>
</dbReference>
<proteinExistence type="predicted"/>
<name>A6G8M1_9BACT</name>
<evidence type="ECO:0000313" key="4">
    <source>
        <dbReference type="Proteomes" id="UP000005801"/>
    </source>
</evidence>
<dbReference type="InterPro" id="IPR050807">
    <property type="entry name" value="TransReg_Diox_bact_type"/>
</dbReference>
<evidence type="ECO:0000313" key="3">
    <source>
        <dbReference type="EMBL" id="EDM77798.1"/>
    </source>
</evidence>
<dbReference type="Gene3D" id="1.10.260.40">
    <property type="entry name" value="lambda repressor-like DNA-binding domains"/>
    <property type="match status" value="1"/>
</dbReference>
<dbReference type="InterPro" id="IPR010982">
    <property type="entry name" value="Lambda_DNA-bd_dom_sf"/>
</dbReference>
<gene>
    <name evidence="3" type="ORF">PPSIR1_38489</name>
</gene>
<dbReference type="STRING" id="391625.PPSIR1_38489"/>
<dbReference type="GO" id="GO:0003677">
    <property type="term" value="F:DNA binding"/>
    <property type="evidence" value="ECO:0007669"/>
    <property type="project" value="UniProtKB-KW"/>
</dbReference>
<dbReference type="RefSeq" id="WP_006973066.1">
    <property type="nucleotide sequence ID" value="NZ_ABCS01000040.1"/>
</dbReference>
<organism evidence="3 4">
    <name type="scientific">Plesiocystis pacifica SIR-1</name>
    <dbReference type="NCBI Taxonomy" id="391625"/>
    <lineage>
        <taxon>Bacteria</taxon>
        <taxon>Pseudomonadati</taxon>
        <taxon>Myxococcota</taxon>
        <taxon>Polyangia</taxon>
        <taxon>Nannocystales</taxon>
        <taxon>Nannocystaceae</taxon>
        <taxon>Plesiocystis</taxon>
    </lineage>
</organism>
<keyword evidence="1 3" id="KW-0238">DNA-binding</keyword>
<dbReference type="AlphaFoldDB" id="A6G8M1"/>
<protein>
    <submittedName>
        <fullName evidence="3">DNA-binding protein</fullName>
    </submittedName>
</protein>
<reference evidence="3 4" key="1">
    <citation type="submission" date="2007-06" db="EMBL/GenBank/DDBJ databases">
        <authorList>
            <person name="Shimkets L."/>
            <person name="Ferriera S."/>
            <person name="Johnson J."/>
            <person name="Kravitz S."/>
            <person name="Beeson K."/>
            <person name="Sutton G."/>
            <person name="Rogers Y.-H."/>
            <person name="Friedman R."/>
            <person name="Frazier M."/>
            <person name="Venter J.C."/>
        </authorList>
    </citation>
    <scope>NUCLEOTIDE SEQUENCE [LARGE SCALE GENOMIC DNA]</scope>
    <source>
        <strain evidence="3 4">SIR-1</strain>
    </source>
</reference>
<dbReference type="PANTHER" id="PTHR46797:SF19">
    <property type="entry name" value="BLL2473 PROTEIN"/>
    <property type="match status" value="1"/>
</dbReference>
<dbReference type="Pfam" id="PF01381">
    <property type="entry name" value="HTH_3"/>
    <property type="match status" value="1"/>
</dbReference>
<comment type="caution">
    <text evidence="3">The sequence shown here is derived from an EMBL/GenBank/DDBJ whole genome shotgun (WGS) entry which is preliminary data.</text>
</comment>
<dbReference type="EMBL" id="ABCS01000040">
    <property type="protein sequence ID" value="EDM77798.1"/>
    <property type="molecule type" value="Genomic_DNA"/>
</dbReference>
<dbReference type="SMART" id="SM00530">
    <property type="entry name" value="HTH_XRE"/>
    <property type="match status" value="1"/>
</dbReference>